<sequence>MECKATSFQEGVTPAEAFFQKPATLESDKTFGVTPPEITEQLACIPQVNAKAREELFALANQRKWPHFQPCKMVAIRPRLPTVKQHAADRQFRIQQFGPFMVIRNLGHSKYHVGAGKDICRANTWELVPVCGLPRPPDPIWKEFISPLFQPSSEDPYLATDTLFADSKHGFSWQTFILFVVLERMAMFHANEDKPSTTVSNRLEEYLLLAKSAHGAAAVDLIRRVTEAPGVYTFGELLRMPNISALKDGPHQTWVEFLRIFAYGTVKNYKEREKEFPALSAAQLQKLRHLTVVTLATREKSIPYSTLQDGLEIVSVRELEDLIIESCYAGIIQAKLDQKRNMVEVSFVIGRDVEDQDKKTIINTLEAWCDTCETLLGSLQKQILVSNQAREAHVTVRTSLEQQVASIRMNQRSNKEDGECGDAGDVLNPGRSTPMLDKTKKQVKARLTRGSANNIGTNRWK</sequence>
<evidence type="ECO:0000256" key="2">
    <source>
        <dbReference type="ARBA" id="ARBA00004496"/>
    </source>
</evidence>
<keyword evidence="6" id="KW-0539">Nucleus</keyword>
<dbReference type="Proteomes" id="UP000678499">
    <property type="component" value="Unassembled WGS sequence"/>
</dbReference>
<feature type="region of interest" description="Disordered" evidence="7">
    <location>
        <begin position="410"/>
        <end position="435"/>
    </location>
</feature>
<organism evidence="9">
    <name type="scientific">Notodromas monacha</name>
    <dbReference type="NCBI Taxonomy" id="399045"/>
    <lineage>
        <taxon>Eukaryota</taxon>
        <taxon>Metazoa</taxon>
        <taxon>Ecdysozoa</taxon>
        <taxon>Arthropoda</taxon>
        <taxon>Crustacea</taxon>
        <taxon>Oligostraca</taxon>
        <taxon>Ostracoda</taxon>
        <taxon>Podocopa</taxon>
        <taxon>Podocopida</taxon>
        <taxon>Cypridocopina</taxon>
        <taxon>Cypridoidea</taxon>
        <taxon>Cyprididae</taxon>
        <taxon>Notodromas</taxon>
    </lineage>
</organism>
<evidence type="ECO:0000313" key="9">
    <source>
        <dbReference type="EMBL" id="CAD7281775.1"/>
    </source>
</evidence>
<keyword evidence="10" id="KW-1185">Reference proteome</keyword>
<keyword evidence="5" id="KW-0736">Signalosome</keyword>
<proteinExistence type="inferred from homology"/>
<dbReference type="PANTHER" id="PTHR15350:SF5">
    <property type="entry name" value="COP9 SIGNALOSOME COMPLEX SUBUNIT 7"/>
    <property type="match status" value="1"/>
</dbReference>
<dbReference type="OrthoDB" id="10265275at2759"/>
<evidence type="ECO:0000256" key="4">
    <source>
        <dbReference type="ARBA" id="ARBA00022490"/>
    </source>
</evidence>
<dbReference type="AlphaFoldDB" id="A0A7R9BV31"/>
<dbReference type="EMBL" id="CAJPEX010003163">
    <property type="protein sequence ID" value="CAG0921927.1"/>
    <property type="molecule type" value="Genomic_DNA"/>
</dbReference>
<dbReference type="GO" id="GO:0008180">
    <property type="term" value="C:COP9 signalosome"/>
    <property type="evidence" value="ECO:0007669"/>
    <property type="project" value="UniProtKB-KW"/>
</dbReference>
<evidence type="ECO:0000256" key="5">
    <source>
        <dbReference type="ARBA" id="ARBA00022790"/>
    </source>
</evidence>
<evidence type="ECO:0000256" key="7">
    <source>
        <dbReference type="SAM" id="MobiDB-lite"/>
    </source>
</evidence>
<dbReference type="GO" id="GO:0010387">
    <property type="term" value="P:COP9 signalosome assembly"/>
    <property type="evidence" value="ECO:0007669"/>
    <property type="project" value="InterPro"/>
</dbReference>
<gene>
    <name evidence="9" type="ORF">NMOB1V02_LOCUS9411</name>
</gene>
<evidence type="ECO:0000256" key="3">
    <source>
        <dbReference type="ARBA" id="ARBA00008482"/>
    </source>
</evidence>
<dbReference type="InterPro" id="IPR045237">
    <property type="entry name" value="COPS7/eIF3m"/>
</dbReference>
<dbReference type="EMBL" id="OA885200">
    <property type="protein sequence ID" value="CAD7281775.1"/>
    <property type="molecule type" value="Genomic_DNA"/>
</dbReference>
<evidence type="ECO:0000256" key="6">
    <source>
        <dbReference type="ARBA" id="ARBA00023242"/>
    </source>
</evidence>
<keyword evidence="4" id="KW-0963">Cytoplasm</keyword>
<dbReference type="SMART" id="SM00088">
    <property type="entry name" value="PINT"/>
    <property type="match status" value="1"/>
</dbReference>
<accession>A0A7R9BV31</accession>
<evidence type="ECO:0000256" key="1">
    <source>
        <dbReference type="ARBA" id="ARBA00004123"/>
    </source>
</evidence>
<dbReference type="Pfam" id="PF18392">
    <property type="entry name" value="CSN7a_helixI"/>
    <property type="match status" value="1"/>
</dbReference>
<feature type="domain" description="PCI" evidence="8">
    <location>
        <begin position="183"/>
        <end position="350"/>
    </location>
</feature>
<dbReference type="PROSITE" id="PS50250">
    <property type="entry name" value="PCI"/>
    <property type="match status" value="1"/>
</dbReference>
<comment type="similarity">
    <text evidence="3">Belongs to the CSN7/EIF3M family. CSN7 subfamily.</text>
</comment>
<evidence type="ECO:0000259" key="8">
    <source>
        <dbReference type="PROSITE" id="PS50250"/>
    </source>
</evidence>
<comment type="subcellular location">
    <subcellularLocation>
        <location evidence="2">Cytoplasm</location>
    </subcellularLocation>
    <subcellularLocation>
        <location evidence="1">Nucleus</location>
    </subcellularLocation>
</comment>
<dbReference type="GO" id="GO:0005737">
    <property type="term" value="C:cytoplasm"/>
    <property type="evidence" value="ECO:0007669"/>
    <property type="project" value="UniProtKB-SubCell"/>
</dbReference>
<dbReference type="InterPro" id="IPR041481">
    <property type="entry name" value="CSN7_helixI"/>
</dbReference>
<dbReference type="Pfam" id="PF01399">
    <property type="entry name" value="PCI"/>
    <property type="match status" value="1"/>
</dbReference>
<dbReference type="Pfam" id="PF22061">
    <property type="entry name" value="CSN7_HB_subdom"/>
    <property type="match status" value="1"/>
</dbReference>
<dbReference type="PANTHER" id="PTHR15350">
    <property type="entry name" value="COP9 SIGNALOSOME COMPLEX SUBUNIT 7/DENDRITIC CELL PROTEIN GA17"/>
    <property type="match status" value="1"/>
</dbReference>
<name>A0A7R9BV31_9CRUS</name>
<dbReference type="InterPro" id="IPR000717">
    <property type="entry name" value="PCI_dom"/>
</dbReference>
<protein>
    <recommendedName>
        <fullName evidence="8">PCI domain-containing protein</fullName>
    </recommendedName>
</protein>
<evidence type="ECO:0000313" key="10">
    <source>
        <dbReference type="Proteomes" id="UP000678499"/>
    </source>
</evidence>
<reference evidence="9" key="1">
    <citation type="submission" date="2020-11" db="EMBL/GenBank/DDBJ databases">
        <authorList>
            <person name="Tran Van P."/>
        </authorList>
    </citation>
    <scope>NUCLEOTIDE SEQUENCE</scope>
</reference>